<reference evidence="1 2" key="1">
    <citation type="submission" date="2017-08" db="EMBL/GenBank/DDBJ databases">
        <title>Infants hospitalized years apart are colonized by the same room-sourced microbial strains.</title>
        <authorList>
            <person name="Brooks B."/>
            <person name="Olm M.R."/>
            <person name="Firek B.A."/>
            <person name="Baker R."/>
            <person name="Thomas B.C."/>
            <person name="Morowitz M.J."/>
            <person name="Banfield J.F."/>
        </authorList>
    </citation>
    <scope>NUCLEOTIDE SEQUENCE [LARGE SCALE GENOMIC DNA]</scope>
    <source>
        <strain evidence="1">S2_005_002_R2_29</strain>
    </source>
</reference>
<accession>A0A2W5N6F3</accession>
<protein>
    <submittedName>
        <fullName evidence="1">Uncharacterized protein</fullName>
    </submittedName>
</protein>
<sequence>MPPKKRGFDPSQFHFKFLIEDDSIIPLEGGSQEIISDFETALRSSLKRTVDDAGKRATDPLDRIEIAARMSRKLGREITKSHIDQWTAQSTVQRRIHADSLKALCEVTNDWGPMHCFVEACGFKALHPEEAICAEYGALTATRKFIDGKIKDYQSDMDNPELIKRLMDRTTEKGKRK</sequence>
<name>A0A2W5N6F3_9BACT</name>
<dbReference type="Proteomes" id="UP000249417">
    <property type="component" value="Unassembled WGS sequence"/>
</dbReference>
<dbReference type="EMBL" id="QFQB01000028">
    <property type="protein sequence ID" value="PZQ46335.1"/>
    <property type="molecule type" value="Genomic_DNA"/>
</dbReference>
<proteinExistence type="predicted"/>
<dbReference type="AlphaFoldDB" id="A0A2W5N6F3"/>
<comment type="caution">
    <text evidence="1">The sequence shown here is derived from an EMBL/GenBank/DDBJ whole genome shotgun (WGS) entry which is preliminary data.</text>
</comment>
<evidence type="ECO:0000313" key="1">
    <source>
        <dbReference type="EMBL" id="PZQ46335.1"/>
    </source>
</evidence>
<gene>
    <name evidence="1" type="ORF">DI551_05315</name>
</gene>
<evidence type="ECO:0000313" key="2">
    <source>
        <dbReference type="Proteomes" id="UP000249417"/>
    </source>
</evidence>
<organism evidence="1 2">
    <name type="scientific">Micavibrio aeruginosavorus</name>
    <dbReference type="NCBI Taxonomy" id="349221"/>
    <lineage>
        <taxon>Bacteria</taxon>
        <taxon>Pseudomonadati</taxon>
        <taxon>Bdellovibrionota</taxon>
        <taxon>Bdellovibrionia</taxon>
        <taxon>Bdellovibrionales</taxon>
        <taxon>Pseudobdellovibrionaceae</taxon>
        <taxon>Micavibrio</taxon>
    </lineage>
</organism>